<dbReference type="AlphaFoldDB" id="A0A183EML2"/>
<feature type="domain" description="Plexin cytoplasmic RhoGTPase-binding" evidence="2">
    <location>
        <begin position="46"/>
        <end position="159"/>
    </location>
</feature>
<proteinExistence type="predicted"/>
<dbReference type="OrthoDB" id="5829831at2759"/>
<dbReference type="PANTHER" id="PTHR22625">
    <property type="entry name" value="PLEXIN"/>
    <property type="match status" value="1"/>
</dbReference>
<dbReference type="InterPro" id="IPR031148">
    <property type="entry name" value="Plexin"/>
</dbReference>
<dbReference type="InterPro" id="IPR013548">
    <property type="entry name" value="Plexin_cytoplasmic_RasGAP_dom"/>
</dbReference>
<dbReference type="EMBL" id="UYRT01094501">
    <property type="protein sequence ID" value="VDN39646.1"/>
    <property type="molecule type" value="Genomic_DNA"/>
</dbReference>
<dbReference type="WBParaSite" id="GPUH_0002223001-mRNA-1">
    <property type="protein sequence ID" value="GPUH_0002223001-mRNA-1"/>
    <property type="gene ID" value="GPUH_0002223001"/>
</dbReference>
<evidence type="ECO:0000313" key="3">
    <source>
        <dbReference type="EMBL" id="VDN39646.1"/>
    </source>
</evidence>
<reference evidence="3 4" key="2">
    <citation type="submission" date="2018-11" db="EMBL/GenBank/DDBJ databases">
        <authorList>
            <consortium name="Pathogen Informatics"/>
        </authorList>
    </citation>
    <scope>NUCLEOTIDE SEQUENCE [LARGE SCALE GENOMIC DNA]</scope>
</reference>
<dbReference type="InterPro" id="IPR008936">
    <property type="entry name" value="Rho_GTPase_activation_prot"/>
</dbReference>
<dbReference type="GO" id="GO:0030334">
    <property type="term" value="P:regulation of cell migration"/>
    <property type="evidence" value="ECO:0007669"/>
    <property type="project" value="TreeGrafter"/>
</dbReference>
<accession>A0A183EML2</accession>
<name>A0A183EML2_9BILA</name>
<reference evidence="5" key="1">
    <citation type="submission" date="2016-06" db="UniProtKB">
        <authorList>
            <consortium name="WormBaseParasite"/>
        </authorList>
    </citation>
    <scope>IDENTIFICATION</scope>
</reference>
<dbReference type="Gene3D" id="1.10.506.10">
    <property type="entry name" value="GTPase Activation - p120gap, domain 1"/>
    <property type="match status" value="1"/>
</dbReference>
<dbReference type="GO" id="GO:0002116">
    <property type="term" value="C:semaphorin receptor complex"/>
    <property type="evidence" value="ECO:0007669"/>
    <property type="project" value="TreeGrafter"/>
</dbReference>
<dbReference type="Pfam" id="PF20170">
    <property type="entry name" value="Plexin_RBD"/>
    <property type="match status" value="1"/>
</dbReference>
<gene>
    <name evidence="3" type="ORF">GPUH_LOCUS22202</name>
</gene>
<dbReference type="PANTHER" id="PTHR22625:SF70">
    <property type="entry name" value="PLEXIN A, ISOFORM A"/>
    <property type="match status" value="1"/>
</dbReference>
<dbReference type="Proteomes" id="UP000271098">
    <property type="component" value="Unassembled WGS sequence"/>
</dbReference>
<dbReference type="InterPro" id="IPR046800">
    <property type="entry name" value="Plexin_RBD"/>
</dbReference>
<sequence>MYRNITYIIFCIECAGRRLYELYWAMKQQMEKGPQDAITLEARYSLSEEKLLRASFDFRELTVFVAADHHSAGAMEYPVRVLDCDSITQVKEKCLDAKYRTTAFSDRPSVNDLDLELRSACPRIILQDIDSTSKVEAGGWKRINTLAHYSVPNNATLALLPRQASLYNLSLLSERSERSTFSLPKQSPTLVRPFGTNSSSQCKDMESNHKLYHLVRPSEHGPSDQQDKMVTEIYLTSFRNAFARFRLLTMKGTLQKFIQNLLEVIFSTATVNSTPPCVKYMFDFMDEQAREHGIEDDEVIHAWKSNSLPLRFWVNLIKNPHFVFDIQKPTKSAFFQLEGCLSVVAQTLMDACSTQDHQLTKDSPSSK</sequence>
<evidence type="ECO:0000313" key="5">
    <source>
        <dbReference type="WBParaSite" id="GPUH_0002223001-mRNA-1"/>
    </source>
</evidence>
<dbReference type="GO" id="GO:0017154">
    <property type="term" value="F:semaphorin receptor activity"/>
    <property type="evidence" value="ECO:0007669"/>
    <property type="project" value="InterPro"/>
</dbReference>
<organism evidence="5">
    <name type="scientific">Gongylonema pulchrum</name>
    <dbReference type="NCBI Taxonomy" id="637853"/>
    <lineage>
        <taxon>Eukaryota</taxon>
        <taxon>Metazoa</taxon>
        <taxon>Ecdysozoa</taxon>
        <taxon>Nematoda</taxon>
        <taxon>Chromadorea</taxon>
        <taxon>Rhabditida</taxon>
        <taxon>Spirurina</taxon>
        <taxon>Spiruromorpha</taxon>
        <taxon>Spiruroidea</taxon>
        <taxon>Gongylonematidae</taxon>
        <taxon>Gongylonema</taxon>
    </lineage>
</organism>
<feature type="domain" description="Plexin cytoplasmic RasGAP" evidence="1">
    <location>
        <begin position="10"/>
        <end position="367"/>
    </location>
</feature>
<evidence type="ECO:0000259" key="2">
    <source>
        <dbReference type="Pfam" id="PF20170"/>
    </source>
</evidence>
<dbReference type="Gene3D" id="3.10.20.90">
    <property type="entry name" value="Phosphatidylinositol 3-kinase Catalytic Subunit, Chain A, domain 1"/>
    <property type="match status" value="1"/>
</dbReference>
<dbReference type="SUPFAM" id="SSF48350">
    <property type="entry name" value="GTPase activation domain, GAP"/>
    <property type="match status" value="1"/>
</dbReference>
<keyword evidence="4" id="KW-1185">Reference proteome</keyword>
<dbReference type="GO" id="GO:0005886">
    <property type="term" value="C:plasma membrane"/>
    <property type="evidence" value="ECO:0007669"/>
    <property type="project" value="TreeGrafter"/>
</dbReference>
<evidence type="ECO:0000259" key="1">
    <source>
        <dbReference type="Pfam" id="PF08337"/>
    </source>
</evidence>
<protein>
    <submittedName>
        <fullName evidence="5">Plexin_cytopl domain-containing protein</fullName>
    </submittedName>
</protein>
<dbReference type="Pfam" id="PF08337">
    <property type="entry name" value="Plexin_cytopl"/>
    <property type="match status" value="1"/>
</dbReference>
<evidence type="ECO:0000313" key="4">
    <source>
        <dbReference type="Proteomes" id="UP000271098"/>
    </source>
</evidence>